<evidence type="ECO:0000313" key="3">
    <source>
        <dbReference type="Proteomes" id="UP000254863"/>
    </source>
</evidence>
<dbReference type="EMBL" id="UGMS01000001">
    <property type="protein sequence ID" value="STV78777.1"/>
    <property type="molecule type" value="Genomic_DNA"/>
</dbReference>
<reference evidence="2 3" key="1">
    <citation type="submission" date="2018-06" db="EMBL/GenBank/DDBJ databases">
        <authorList>
            <consortium name="Pathogen Informatics"/>
            <person name="Doyle S."/>
        </authorList>
    </citation>
    <scope>NUCLEOTIDE SEQUENCE [LARGE SCALE GENOMIC DNA]</scope>
    <source>
        <strain evidence="2 3">NCTC11685</strain>
    </source>
</reference>
<gene>
    <name evidence="2" type="ORF">NCTC11685_02357</name>
</gene>
<protein>
    <submittedName>
        <fullName evidence="2">Uncharacterized protein</fullName>
    </submittedName>
</protein>
<comment type="caution">
    <text evidence="2">The sequence shown here is derived from an EMBL/GenBank/DDBJ whole genome shotgun (WGS) entry which is preliminary data.</text>
</comment>
<evidence type="ECO:0000313" key="2">
    <source>
        <dbReference type="EMBL" id="STV78777.1"/>
    </source>
</evidence>
<feature type="region of interest" description="Disordered" evidence="1">
    <location>
        <begin position="1"/>
        <end position="25"/>
    </location>
</feature>
<dbReference type="Proteomes" id="UP000254863">
    <property type="component" value="Unassembled WGS sequence"/>
</dbReference>
<organism evidence="2 3">
    <name type="scientific">Klebsiella michiganensis</name>
    <dbReference type="NCBI Taxonomy" id="1134687"/>
    <lineage>
        <taxon>Bacteria</taxon>
        <taxon>Pseudomonadati</taxon>
        <taxon>Pseudomonadota</taxon>
        <taxon>Gammaproteobacteria</taxon>
        <taxon>Enterobacterales</taxon>
        <taxon>Enterobacteriaceae</taxon>
        <taxon>Klebsiella/Raoultella group</taxon>
        <taxon>Klebsiella</taxon>
    </lineage>
</organism>
<sequence length="79" mass="8427">MRKSRPAKVHTGNQQVFAGGLGEDRFPRRSGLRGIAIKSNGGGGSGGLNMRKMDDVAPNQQALRRDVDAKPAMARRVPG</sequence>
<accession>A0A7H4N5N0</accession>
<name>A0A7H4N5N0_9ENTR</name>
<dbReference type="AlphaFoldDB" id="A0A7H4N5N0"/>
<proteinExistence type="predicted"/>
<evidence type="ECO:0000256" key="1">
    <source>
        <dbReference type="SAM" id="MobiDB-lite"/>
    </source>
</evidence>